<evidence type="ECO:0000256" key="1">
    <source>
        <dbReference type="SAM" id="MobiDB-lite"/>
    </source>
</evidence>
<feature type="compositionally biased region" description="Low complexity" evidence="1">
    <location>
        <begin position="303"/>
        <end position="315"/>
    </location>
</feature>
<feature type="compositionally biased region" description="Polar residues" evidence="1">
    <location>
        <begin position="284"/>
        <end position="296"/>
    </location>
</feature>
<dbReference type="KEGG" id="asau:88172631"/>
<feature type="region of interest" description="Disordered" evidence="1">
    <location>
        <begin position="328"/>
        <end position="366"/>
    </location>
</feature>
<feature type="compositionally biased region" description="Low complexity" evidence="1">
    <location>
        <begin position="82"/>
        <end position="94"/>
    </location>
</feature>
<dbReference type="AlphaFoldDB" id="A0AAX4H740"/>
<proteinExistence type="predicted"/>
<dbReference type="EMBL" id="CP138895">
    <property type="protein sequence ID" value="WPK24298.1"/>
    <property type="molecule type" value="Genomic_DNA"/>
</dbReference>
<evidence type="ECO:0000313" key="3">
    <source>
        <dbReference type="Proteomes" id="UP001338582"/>
    </source>
</evidence>
<feature type="region of interest" description="Disordered" evidence="1">
    <location>
        <begin position="1"/>
        <end position="50"/>
    </location>
</feature>
<reference evidence="2 3" key="1">
    <citation type="submission" date="2023-10" db="EMBL/GenBank/DDBJ databases">
        <title>Draft Genome Sequence of Candida saopaulonensis from a very Premature Infant with Sepsis.</title>
        <authorList>
            <person name="Ning Y."/>
            <person name="Dai R."/>
            <person name="Xiao M."/>
            <person name="Xu Y."/>
            <person name="Yan Q."/>
            <person name="Zhang L."/>
        </authorList>
    </citation>
    <scope>NUCLEOTIDE SEQUENCE [LARGE SCALE GENOMIC DNA]</scope>
    <source>
        <strain evidence="2 3">19XY460</strain>
    </source>
</reference>
<dbReference type="GeneID" id="88172631"/>
<protein>
    <submittedName>
        <fullName evidence="2">Uncharacterized protein</fullName>
    </submittedName>
</protein>
<organism evidence="2 3">
    <name type="scientific">Australozyma saopauloensis</name>
    <dbReference type="NCBI Taxonomy" id="291208"/>
    <lineage>
        <taxon>Eukaryota</taxon>
        <taxon>Fungi</taxon>
        <taxon>Dikarya</taxon>
        <taxon>Ascomycota</taxon>
        <taxon>Saccharomycotina</taxon>
        <taxon>Pichiomycetes</taxon>
        <taxon>Metschnikowiaceae</taxon>
        <taxon>Australozyma</taxon>
    </lineage>
</organism>
<dbReference type="RefSeq" id="XP_062876681.1">
    <property type="nucleotide sequence ID" value="XM_063020611.1"/>
</dbReference>
<dbReference type="Proteomes" id="UP001338582">
    <property type="component" value="Chromosome 2"/>
</dbReference>
<name>A0AAX4H740_9ASCO</name>
<keyword evidence="3" id="KW-1185">Reference proteome</keyword>
<sequence length="958" mass="107646">MDSPQPVEGSGEPRASKIHFRNEQAQTPDAPEEAPRVSAAHQVPQAPTSTTQQIVRQCLNDSSDLSLSSSMNLYLAYPSAVPQSPTPTAQQAPHQDSHGSLEVPQAPTPTAQQIVPQYLNNHFELSRVSSLTSASLGLPRASSPTTQQIVPQCLNDSSEVPQAPTSTAQQRVRQCLNDSSDMSLSSSMNLYLAYSPTVPQAPTATVQQIVPQCLNNHLELSRVSSFTNSSLGLPWASFGLPRVSSLTTQQAPYQFPHGSSTAPQTPTSTAQQIVRQCLDDSSEVSRASSPTTQQAPYQFPHGSSTAPQTPTSTAQHIVRQCLDSAPEVDLNCTGSDPRLVEQSRSTNPEVDPQEEPMKTNSEPITDENKEYLRLIKELLTEKISKKSSGVSQTKYNPKALHRALTGNAGKLFLQSMRDVKFEDEIKNLINILNGSVKNKKVKNFLSDKNQELAVKLVKELIARPGQVPTDAVAMTLVDGLKTPEGRIFLTEYAKVLQSFAKRVWAYMLQLASEFLCASRFEIEERSLKAWDHDEILVQKLVKIFATELGFKAFNYLLHHKRNGIISPFLKAFLKSQWLSKEELSTGLCLSSRFTDAIFEALWTSPGLLFVLACTHRKSYPKPWGKRVDGTRNPEIDIQVHGLSIQEDNCLETEYWTYNPRIVMRTSPLCPNWQEQFFRVAYNDIEIERSSHVIMIKNRLACLSIRHDSQAREVQAARLYEVMSIIKSQSEILRIKYTEIQQIIERKVRELVSLKNGEIKTFNPKEIFDFVNEQVEDYTKLVNQNIACLEKKFEPLDTLESPEARQELTEFNNKTKLHFERFSLVLSYIANVLEGGRHYFQQPKGRKVLIQSAILALKFAISTKDPAKTARENTLVIEEIFRYTAQKVGLLDVPCEHLRAEFLTVWSDQLLGEPSPLSERINDADIAWLGTLEFLPDHVNIPFLTSIDRFLPRMASIDK</sequence>
<accession>A0AAX4H740</accession>
<feature type="region of interest" description="Disordered" evidence="1">
    <location>
        <begin position="252"/>
        <end position="315"/>
    </location>
</feature>
<feature type="region of interest" description="Disordered" evidence="1">
    <location>
        <begin position="79"/>
        <end position="106"/>
    </location>
</feature>
<evidence type="ECO:0000313" key="2">
    <source>
        <dbReference type="EMBL" id="WPK24298.1"/>
    </source>
</evidence>
<gene>
    <name evidence="2" type="ORF">PUMCH_001566</name>
</gene>
<feature type="compositionally biased region" description="Low complexity" evidence="1">
    <location>
        <begin position="259"/>
        <end position="272"/>
    </location>
</feature>